<dbReference type="Proteomes" id="UP001165962">
    <property type="component" value="Unassembled WGS sequence"/>
</dbReference>
<feature type="transmembrane region" description="Helical" evidence="1">
    <location>
        <begin position="150"/>
        <end position="171"/>
    </location>
</feature>
<keyword evidence="1" id="KW-0472">Membrane</keyword>
<dbReference type="Pfam" id="PF12730">
    <property type="entry name" value="ABC2_membrane_4"/>
    <property type="match status" value="1"/>
</dbReference>
<evidence type="ECO:0000256" key="1">
    <source>
        <dbReference type="SAM" id="Phobius"/>
    </source>
</evidence>
<evidence type="ECO:0000313" key="3">
    <source>
        <dbReference type="Proteomes" id="UP001165962"/>
    </source>
</evidence>
<evidence type="ECO:0000313" key="2">
    <source>
        <dbReference type="EMBL" id="NHN30865.1"/>
    </source>
</evidence>
<reference evidence="2" key="1">
    <citation type="submission" date="2020-03" db="EMBL/GenBank/DDBJ databases">
        <title>Draft sequencing of Paenibacilllus sp. S3N08.</title>
        <authorList>
            <person name="Kim D.-U."/>
        </authorList>
    </citation>
    <scope>NUCLEOTIDE SEQUENCE</scope>
    <source>
        <strain evidence="2">S3N08</strain>
    </source>
</reference>
<feature type="transmembrane region" description="Helical" evidence="1">
    <location>
        <begin position="105"/>
        <end position="130"/>
    </location>
</feature>
<keyword evidence="1" id="KW-1133">Transmembrane helix</keyword>
<feature type="transmembrane region" description="Helical" evidence="1">
    <location>
        <begin position="229"/>
        <end position="248"/>
    </location>
</feature>
<name>A0ABX0J619_9BACL</name>
<accession>A0ABX0J619</accession>
<comment type="caution">
    <text evidence="2">The sequence shown here is derived from an EMBL/GenBank/DDBJ whole genome shotgun (WGS) entry which is preliminary data.</text>
</comment>
<organism evidence="2 3">
    <name type="scientific">Paenibacillus agricola</name>
    <dbReference type="NCBI Taxonomy" id="2716264"/>
    <lineage>
        <taxon>Bacteria</taxon>
        <taxon>Bacillati</taxon>
        <taxon>Bacillota</taxon>
        <taxon>Bacilli</taxon>
        <taxon>Bacillales</taxon>
        <taxon>Paenibacillaceae</taxon>
        <taxon>Paenibacillus</taxon>
    </lineage>
</organism>
<sequence>MYMFSYKVGVRNELSKLIARRKMIILPGILLLFPVAAAILLSQLQTGIGIAAISTGDFPQLMLGIFTNFFLPLLIFMAAADLFAGEVQDRTLKLTLTRPISRFQVFASKFTVLVLYALAILAATLVVSLLAGLALQARASGIGEAVMKAFVSYGIAWVPMVALAAAAALLAQFFRSASGALAIAIILYMAFKGLGLFYPQITAYSPTFYTDWHELWINSAVSAGRLFNASSYLLACCILCFTAAFAMFDKRQL</sequence>
<dbReference type="PANTHER" id="PTHR37305">
    <property type="entry name" value="INTEGRAL MEMBRANE PROTEIN-RELATED"/>
    <property type="match status" value="1"/>
</dbReference>
<keyword evidence="1" id="KW-0812">Transmembrane</keyword>
<feature type="transmembrane region" description="Helical" evidence="1">
    <location>
        <begin position="61"/>
        <end position="84"/>
    </location>
</feature>
<proteinExistence type="predicted"/>
<gene>
    <name evidence="2" type="ORF">G9U52_13585</name>
</gene>
<feature type="transmembrane region" description="Helical" evidence="1">
    <location>
        <begin position="178"/>
        <end position="198"/>
    </location>
</feature>
<dbReference type="RefSeq" id="WP_166150289.1">
    <property type="nucleotide sequence ID" value="NZ_JAAOIW010000004.1"/>
</dbReference>
<keyword evidence="3" id="KW-1185">Reference proteome</keyword>
<protein>
    <submittedName>
        <fullName evidence="2">ABC transporter permease subunit</fullName>
    </submittedName>
</protein>
<dbReference type="PANTHER" id="PTHR37305:SF1">
    <property type="entry name" value="MEMBRANE PROTEIN"/>
    <property type="match status" value="1"/>
</dbReference>
<dbReference type="EMBL" id="JAAOIW010000004">
    <property type="protein sequence ID" value="NHN30865.1"/>
    <property type="molecule type" value="Genomic_DNA"/>
</dbReference>